<protein>
    <submittedName>
        <fullName evidence="1">Uncharacterized protein</fullName>
    </submittedName>
</protein>
<evidence type="ECO:0000313" key="1">
    <source>
        <dbReference type="EMBL" id="ABN05847.1"/>
    </source>
</evidence>
<dbReference type="AlphaFoldDB" id="A2Q1N0"/>
<name>A2Q1N0_MEDTR</name>
<proteinExistence type="predicted"/>
<gene>
    <name evidence="1" type="ORF">MtrDRAFT_AC148970g22v2</name>
</gene>
<organism evidence="1">
    <name type="scientific">Medicago truncatula</name>
    <name type="common">Barrel medic</name>
    <name type="synonym">Medicago tribuloides</name>
    <dbReference type="NCBI Taxonomy" id="3880"/>
    <lineage>
        <taxon>Eukaryota</taxon>
        <taxon>Viridiplantae</taxon>
        <taxon>Streptophyta</taxon>
        <taxon>Embryophyta</taxon>
        <taxon>Tracheophyta</taxon>
        <taxon>Spermatophyta</taxon>
        <taxon>Magnoliopsida</taxon>
        <taxon>eudicotyledons</taxon>
        <taxon>Gunneridae</taxon>
        <taxon>Pentapetalae</taxon>
        <taxon>rosids</taxon>
        <taxon>fabids</taxon>
        <taxon>Fabales</taxon>
        <taxon>Fabaceae</taxon>
        <taxon>Papilionoideae</taxon>
        <taxon>50 kb inversion clade</taxon>
        <taxon>NPAAA clade</taxon>
        <taxon>Hologalegina</taxon>
        <taxon>IRL clade</taxon>
        <taxon>Trifolieae</taxon>
        <taxon>Medicago</taxon>
    </lineage>
</organism>
<reference evidence="1" key="1">
    <citation type="submission" date="2004-08" db="EMBL/GenBank/DDBJ databases">
        <authorList>
            <person name="Town C.D."/>
        </authorList>
    </citation>
    <scope>NUCLEOTIDE SEQUENCE</scope>
</reference>
<dbReference type="EMBL" id="AC148970">
    <property type="protein sequence ID" value="ABN05847.1"/>
    <property type="molecule type" value="Genomic_DNA"/>
</dbReference>
<accession>A2Q1N0</accession>
<sequence length="79" mass="8957">MYTCTLYALEKGVEEKDISVLDVVLEVDGVVETPEKKDKTIHVVVKTQPLVFEEKYPPLAELFKLQDMEKSCSNPMALL</sequence>
<reference evidence="1" key="2">
    <citation type="submission" date="2007-03" db="EMBL/GenBank/DDBJ databases">
        <authorList>
            <consortium name="The International Medicago Genome Annotation Group"/>
        </authorList>
    </citation>
    <scope>NUCLEOTIDE SEQUENCE</scope>
</reference>